<name>A0ABW1XK76_9ALTE</name>
<dbReference type="Proteomes" id="UP001596364">
    <property type="component" value="Unassembled WGS sequence"/>
</dbReference>
<feature type="domain" description="DUF2383" evidence="1">
    <location>
        <begin position="8"/>
        <end position="118"/>
    </location>
</feature>
<dbReference type="Pfam" id="PF09537">
    <property type="entry name" value="DUF2383"/>
    <property type="match status" value="1"/>
</dbReference>
<protein>
    <submittedName>
        <fullName evidence="2">PA2169 family four-helix-bundle protein</fullName>
    </submittedName>
</protein>
<evidence type="ECO:0000313" key="2">
    <source>
        <dbReference type="EMBL" id="MFC6439698.1"/>
    </source>
</evidence>
<dbReference type="InterPro" id="IPR011971">
    <property type="entry name" value="CHP02284"/>
</dbReference>
<proteinExistence type="predicted"/>
<comment type="caution">
    <text evidence="2">The sequence shown here is derived from an EMBL/GenBank/DDBJ whole genome shotgun (WGS) entry which is preliminary data.</text>
</comment>
<accession>A0ABW1XK76</accession>
<keyword evidence="3" id="KW-1185">Reference proteome</keyword>
<dbReference type="EMBL" id="JBHSUS010000001">
    <property type="protein sequence ID" value="MFC6439698.1"/>
    <property type="molecule type" value="Genomic_DNA"/>
</dbReference>
<dbReference type="InterPro" id="IPR012347">
    <property type="entry name" value="Ferritin-like"/>
</dbReference>
<dbReference type="InterPro" id="IPR019052">
    <property type="entry name" value="DUF2383"/>
</dbReference>
<gene>
    <name evidence="2" type="ORF">ACFP85_06005</name>
</gene>
<evidence type="ECO:0000259" key="1">
    <source>
        <dbReference type="Pfam" id="PF09537"/>
    </source>
</evidence>
<dbReference type="RefSeq" id="WP_131256589.1">
    <property type="nucleotide sequence ID" value="NZ_JBHSUS010000001.1"/>
</dbReference>
<dbReference type="Gene3D" id="1.20.1260.10">
    <property type="match status" value="1"/>
</dbReference>
<sequence>MSSAHYNIEAVSSLVHVLNSGIDFYREAKEKVADSQTQPYFDRMISRREMVKQLLTPYAKAETGDFKALDTGSNFALEARHWHTTILAKIASDEQHTWVSQLEEVEDKTLEKFDEVIAQGQSVACEAALQKGRELMQSCHDQMLSLQKATKH</sequence>
<reference evidence="3" key="1">
    <citation type="journal article" date="2019" name="Int. J. Syst. Evol. Microbiol.">
        <title>The Global Catalogue of Microorganisms (GCM) 10K type strain sequencing project: providing services to taxonomists for standard genome sequencing and annotation.</title>
        <authorList>
            <consortium name="The Broad Institute Genomics Platform"/>
            <consortium name="The Broad Institute Genome Sequencing Center for Infectious Disease"/>
            <person name="Wu L."/>
            <person name="Ma J."/>
        </authorList>
    </citation>
    <scope>NUCLEOTIDE SEQUENCE [LARGE SCALE GENOMIC DNA]</scope>
    <source>
        <strain evidence="3">CGMCC 1.16031</strain>
    </source>
</reference>
<organism evidence="2 3">
    <name type="scientific">Pseudobowmanella zhangzhouensis</name>
    <dbReference type="NCBI Taxonomy" id="1537679"/>
    <lineage>
        <taxon>Bacteria</taxon>
        <taxon>Pseudomonadati</taxon>
        <taxon>Pseudomonadota</taxon>
        <taxon>Gammaproteobacteria</taxon>
        <taxon>Alteromonadales</taxon>
        <taxon>Alteromonadaceae</taxon>
    </lineage>
</organism>
<evidence type="ECO:0000313" key="3">
    <source>
        <dbReference type="Proteomes" id="UP001596364"/>
    </source>
</evidence>
<dbReference type="NCBIfam" id="TIGR02284">
    <property type="entry name" value="PA2169 family four-helix-bundle protein"/>
    <property type="match status" value="1"/>
</dbReference>